<keyword evidence="1" id="KW-0472">Membrane</keyword>
<evidence type="ECO:0008006" key="4">
    <source>
        <dbReference type="Google" id="ProtNLM"/>
    </source>
</evidence>
<reference evidence="2 3" key="1">
    <citation type="submission" date="2023-12" db="EMBL/GenBank/DDBJ databases">
        <title>Novel species of the genus Arcicella isolated from rivers.</title>
        <authorList>
            <person name="Lu H."/>
        </authorList>
    </citation>
    <scope>NUCLEOTIDE SEQUENCE [LARGE SCALE GENOMIC DNA]</scope>
    <source>
        <strain evidence="2 3">DC2W</strain>
    </source>
</reference>
<accession>A0ABU5SAU9</accession>
<dbReference type="Proteomes" id="UP001303899">
    <property type="component" value="Unassembled WGS sequence"/>
</dbReference>
<organism evidence="2 3">
    <name type="scientific">Arcicella gelida</name>
    <dbReference type="NCBI Taxonomy" id="2984195"/>
    <lineage>
        <taxon>Bacteria</taxon>
        <taxon>Pseudomonadati</taxon>
        <taxon>Bacteroidota</taxon>
        <taxon>Cytophagia</taxon>
        <taxon>Cytophagales</taxon>
        <taxon>Flectobacillaceae</taxon>
        <taxon>Arcicella</taxon>
    </lineage>
</organism>
<proteinExistence type="predicted"/>
<sequence length="846" mass="97288">MEKAYKPFFVLKGDALEKQLYSSFNIFFCLLFIIIIFLYIFISKNKNTKEYDYYQTTGYVNKVNAFLDKYISDYNSCSIDNQGRLTINNSSEEGGLIFYIGYEISSIRVTGIRKFKSSEDSLFYYASNLEKHFKLQRENLEREIFKVDIEPSTDAGSDFKIKNIFIDKHIINTPIPANPDIWEGNIIVNQPSALDSVLFLKVGNSWIPLEIQSRNHNEYSNIITYSIDSLYQYSQNQQQNTLNTFFKNLYRLHVINLVHIDNLSNLNVKLFRDGNNSKLHIDAILNNGFNINIHTQKKTMTFDSDQIASDVILKNDDFPCEINYVLNNISYNYTLTDESPFKKLSFVVNSTKGKQRYISETGDFYTQQMLKQIVANQNKNIHTINKDSNVFISQNAVMAQSLETKLKTFSTSGAVNPNTPINKEMTIRLGMTVLNTSNGEILGAPFYENTESYQKRLGEVKNFNLINHTIGSTFKPILTAAILDQDHRLYDYNLSINDFSGPEIAGKRYVNRILGYDLEKEFNLGSGFFGNNIGMRDYIRWSNDAYPVALFIKSVEGDRILHRDRIIPKTLINSFLGTQLAKNIEKNYSISVSRYDTCTYDYRCWLKNPDINVNNKNYKDSLQIFSLISPEMISLRGDLIGSNNRNSFRGEMIPWILGSGSNWWNNVKMAEAYCRLITNKKVFANFNVKKMSFSSIPHHDLNNLQVKGKFISDMSTNISSGGIWVSNLTNVLQDSLVIIAKTGTPQHLEGIQERVRASDYLDNRQVDQGILAFTIMTKNQFRSLMRYYETGSSSDLPVNLGITCYLSIHITHNYRNKDVTNSEHAINFIDKEVLNNLVNYNKHLFK</sequence>
<keyword evidence="1" id="KW-1133">Transmembrane helix</keyword>
<feature type="transmembrane region" description="Helical" evidence="1">
    <location>
        <begin position="20"/>
        <end position="42"/>
    </location>
</feature>
<evidence type="ECO:0000313" key="3">
    <source>
        <dbReference type="Proteomes" id="UP001303899"/>
    </source>
</evidence>
<keyword evidence="1" id="KW-0812">Transmembrane</keyword>
<dbReference type="InterPro" id="IPR012338">
    <property type="entry name" value="Beta-lactam/transpept-like"/>
</dbReference>
<dbReference type="SUPFAM" id="SSF56601">
    <property type="entry name" value="beta-lactamase/transpeptidase-like"/>
    <property type="match status" value="1"/>
</dbReference>
<keyword evidence="3" id="KW-1185">Reference proteome</keyword>
<dbReference type="Gene3D" id="3.40.710.10">
    <property type="entry name" value="DD-peptidase/beta-lactamase superfamily"/>
    <property type="match status" value="1"/>
</dbReference>
<comment type="caution">
    <text evidence="2">The sequence shown here is derived from an EMBL/GenBank/DDBJ whole genome shotgun (WGS) entry which is preliminary data.</text>
</comment>
<evidence type="ECO:0000313" key="2">
    <source>
        <dbReference type="EMBL" id="MEA5405593.1"/>
    </source>
</evidence>
<gene>
    <name evidence="2" type="ORF">VB776_21820</name>
</gene>
<evidence type="ECO:0000256" key="1">
    <source>
        <dbReference type="SAM" id="Phobius"/>
    </source>
</evidence>
<dbReference type="EMBL" id="JAYGIL010000039">
    <property type="protein sequence ID" value="MEA5405593.1"/>
    <property type="molecule type" value="Genomic_DNA"/>
</dbReference>
<name>A0ABU5SAU9_9BACT</name>
<protein>
    <recommendedName>
        <fullName evidence="4">Penicillin-binding protein</fullName>
    </recommendedName>
</protein>
<dbReference type="RefSeq" id="WP_323698998.1">
    <property type="nucleotide sequence ID" value="NZ_JAYGIL010000039.1"/>
</dbReference>